<protein>
    <recommendedName>
        <fullName evidence="3">MD-2-related lipid-recognition domain-containing protein</fullName>
    </recommendedName>
</protein>
<dbReference type="RefSeq" id="XP_019859312.1">
    <property type="nucleotide sequence ID" value="XM_020003753.1"/>
</dbReference>
<dbReference type="InterPro" id="IPR014756">
    <property type="entry name" value="Ig_E-set"/>
</dbReference>
<dbReference type="InterPro" id="IPR036846">
    <property type="entry name" value="GM2-AP_sf"/>
</dbReference>
<dbReference type="GeneID" id="109587509"/>
<name>A0AAN0JQJ2_AMPQE</name>
<keyword evidence="5" id="KW-1185">Reference proteome</keyword>
<dbReference type="KEGG" id="aqu:109587509"/>
<feature type="chain" id="PRO_5042855296" description="MD-2-related lipid-recognition domain-containing protein" evidence="2">
    <location>
        <begin position="21"/>
        <end position="166"/>
    </location>
</feature>
<dbReference type="Proteomes" id="UP000007879">
    <property type="component" value="Unassembled WGS sequence"/>
</dbReference>
<organism evidence="4 5">
    <name type="scientific">Amphimedon queenslandica</name>
    <name type="common">Sponge</name>
    <dbReference type="NCBI Taxonomy" id="400682"/>
    <lineage>
        <taxon>Eukaryota</taxon>
        <taxon>Metazoa</taxon>
        <taxon>Porifera</taxon>
        <taxon>Demospongiae</taxon>
        <taxon>Heteroscleromorpha</taxon>
        <taxon>Haplosclerida</taxon>
        <taxon>Niphatidae</taxon>
        <taxon>Amphimedon</taxon>
    </lineage>
</organism>
<reference evidence="4" key="2">
    <citation type="submission" date="2024-06" db="UniProtKB">
        <authorList>
            <consortium name="EnsemblMetazoa"/>
        </authorList>
    </citation>
    <scope>IDENTIFICATION</scope>
</reference>
<evidence type="ECO:0000256" key="1">
    <source>
        <dbReference type="ARBA" id="ARBA00022729"/>
    </source>
</evidence>
<dbReference type="Gene3D" id="2.70.220.10">
    <property type="entry name" value="Ganglioside GM2 activator"/>
    <property type="match status" value="1"/>
</dbReference>
<dbReference type="EnsemblMetazoa" id="XM_020003753.1">
    <property type="protein sequence ID" value="XP_019859312.1"/>
    <property type="gene ID" value="LOC109587509"/>
</dbReference>
<evidence type="ECO:0000256" key="2">
    <source>
        <dbReference type="SAM" id="SignalP"/>
    </source>
</evidence>
<sequence>MGRLVEYILLLLSVVLVVSTLTGSTNNYYNGPTGNKGFTDCPVTTKFGKLTNESLTPNPLTRGEEFYWQAQVHIKETLTWGELHFLLAHAFKNYINITFIDVKLNLCDFFYDLAKKHCPIQPGIYHIHYIAKIPKLLWTGQYHVKATAHNEKDDELFCEIKEIFVN</sequence>
<evidence type="ECO:0000259" key="3">
    <source>
        <dbReference type="SMART" id="SM00737"/>
    </source>
</evidence>
<dbReference type="InterPro" id="IPR003172">
    <property type="entry name" value="ML_dom"/>
</dbReference>
<keyword evidence="1 2" id="KW-0732">Signal</keyword>
<evidence type="ECO:0000313" key="4">
    <source>
        <dbReference type="EnsemblMetazoa" id="XP_019859312.1"/>
    </source>
</evidence>
<feature type="domain" description="MD-2-related lipid-recognition" evidence="3">
    <location>
        <begin position="38"/>
        <end position="163"/>
    </location>
</feature>
<proteinExistence type="predicted"/>
<evidence type="ECO:0000313" key="5">
    <source>
        <dbReference type="Proteomes" id="UP000007879"/>
    </source>
</evidence>
<dbReference type="Pfam" id="PF02221">
    <property type="entry name" value="E1_DerP2_DerF2"/>
    <property type="match status" value="1"/>
</dbReference>
<feature type="signal peptide" evidence="2">
    <location>
        <begin position="1"/>
        <end position="20"/>
    </location>
</feature>
<dbReference type="SUPFAM" id="SSF81296">
    <property type="entry name" value="E set domains"/>
    <property type="match status" value="1"/>
</dbReference>
<accession>A0AAN0JQJ2</accession>
<reference evidence="5" key="1">
    <citation type="journal article" date="2010" name="Nature">
        <title>The Amphimedon queenslandica genome and the evolution of animal complexity.</title>
        <authorList>
            <person name="Srivastava M."/>
            <person name="Simakov O."/>
            <person name="Chapman J."/>
            <person name="Fahey B."/>
            <person name="Gauthier M.E."/>
            <person name="Mitros T."/>
            <person name="Richards G.S."/>
            <person name="Conaco C."/>
            <person name="Dacre M."/>
            <person name="Hellsten U."/>
            <person name="Larroux C."/>
            <person name="Putnam N.H."/>
            <person name="Stanke M."/>
            <person name="Adamska M."/>
            <person name="Darling A."/>
            <person name="Degnan S.M."/>
            <person name="Oakley T.H."/>
            <person name="Plachetzki D.C."/>
            <person name="Zhai Y."/>
            <person name="Adamski M."/>
            <person name="Calcino A."/>
            <person name="Cummins S.F."/>
            <person name="Goodstein D.M."/>
            <person name="Harris C."/>
            <person name="Jackson D.J."/>
            <person name="Leys S.P."/>
            <person name="Shu S."/>
            <person name="Woodcroft B.J."/>
            <person name="Vervoort M."/>
            <person name="Kosik K.S."/>
            <person name="Manning G."/>
            <person name="Degnan B.M."/>
            <person name="Rokhsar D.S."/>
        </authorList>
    </citation>
    <scope>NUCLEOTIDE SEQUENCE [LARGE SCALE GENOMIC DNA]</scope>
</reference>
<dbReference type="SMART" id="SM00737">
    <property type="entry name" value="ML"/>
    <property type="match status" value="1"/>
</dbReference>
<dbReference type="AlphaFoldDB" id="A0AAN0JQJ2"/>